<organism evidence="1">
    <name type="scientific">Erwinia amylovora ATCC BAA-2158</name>
    <dbReference type="NCBI Taxonomy" id="889211"/>
    <lineage>
        <taxon>Bacteria</taxon>
        <taxon>Pseudomonadati</taxon>
        <taxon>Pseudomonadota</taxon>
        <taxon>Gammaproteobacteria</taxon>
        <taxon>Enterobacterales</taxon>
        <taxon>Erwiniaceae</taxon>
        <taxon>Erwinia</taxon>
    </lineage>
</organism>
<gene>
    <name evidence="1" type="ORF">EAIL5_1506</name>
</gene>
<protein>
    <submittedName>
        <fullName evidence="1">Uncharacterized protein</fullName>
    </submittedName>
</protein>
<evidence type="ECO:0000313" key="1">
    <source>
        <dbReference type="EMBL" id="CBX80326.1"/>
    </source>
</evidence>
<dbReference type="EMBL" id="FR719190">
    <property type="protein sequence ID" value="CBX80326.1"/>
    <property type="molecule type" value="Genomic_DNA"/>
</dbReference>
<dbReference type="AlphaFoldDB" id="E5B4C3"/>
<name>E5B4C3_ERWAM</name>
<proteinExistence type="predicted"/>
<accession>E5B4C3</accession>
<sequence>MALRCRHPHKATVLYANAGNSEVREDGFRLYATETGAKKTR</sequence>
<reference evidence="1" key="1">
    <citation type="journal article" date="2011" name="J. Bacteriol.">
        <title>Genome Sequence of an Erwinia amylovora Strain with Pathogenicity Restricted to Rubus Plants.</title>
        <authorList>
            <person name="Powney R."/>
            <person name="Smits T.H."/>
            <person name="Sawbridge T."/>
            <person name="Frey B."/>
            <person name="Blom J."/>
            <person name="Frey J.E."/>
            <person name="Plummer K.M."/>
            <person name="Beer S.V."/>
            <person name="Luck J."/>
            <person name="Duffy B."/>
            <person name="Rodoni B."/>
        </authorList>
    </citation>
    <scope>NUCLEOTIDE SEQUENCE</scope>
    <source>
        <strain evidence="1">ATCC BAA-2158</strain>
    </source>
</reference>